<name>A0A9X1PSW3_STRM4</name>
<dbReference type="RefSeq" id="WP_234760709.1">
    <property type="nucleotide sequence ID" value="NZ_JAKEIP010000005.1"/>
</dbReference>
<keyword evidence="2" id="KW-1185">Reference proteome</keyword>
<organism evidence="1 2">
    <name type="scientific">Streptomyces muensis</name>
    <dbReference type="NCBI Taxonomy" id="1077944"/>
    <lineage>
        <taxon>Bacteria</taxon>
        <taxon>Bacillati</taxon>
        <taxon>Actinomycetota</taxon>
        <taxon>Actinomycetes</taxon>
        <taxon>Kitasatosporales</taxon>
        <taxon>Streptomycetaceae</taxon>
        <taxon>Streptomyces</taxon>
    </lineage>
</organism>
<sequence length="85" mass="8901">MNGPAPGQSVAAEEFHVTVTFRKDGPAVTGTWADSAVALEKFLGFVGSHGSVPGVTITLWAEAGGVREPLRTWTKDGGLVIHREA</sequence>
<gene>
    <name evidence="1" type="ORF">L0P92_02270</name>
</gene>
<dbReference type="Proteomes" id="UP001139384">
    <property type="component" value="Unassembled WGS sequence"/>
</dbReference>
<protein>
    <submittedName>
        <fullName evidence="1">Uncharacterized protein</fullName>
    </submittedName>
</protein>
<dbReference type="AlphaFoldDB" id="A0A9X1PSW3"/>
<comment type="caution">
    <text evidence="1">The sequence shown here is derived from an EMBL/GenBank/DDBJ whole genome shotgun (WGS) entry which is preliminary data.</text>
</comment>
<dbReference type="EMBL" id="JAKEIP010000005">
    <property type="protein sequence ID" value="MCF1592396.1"/>
    <property type="molecule type" value="Genomic_DNA"/>
</dbReference>
<evidence type="ECO:0000313" key="1">
    <source>
        <dbReference type="EMBL" id="MCF1592396.1"/>
    </source>
</evidence>
<reference evidence="1" key="1">
    <citation type="submission" date="2022-01" db="EMBL/GenBank/DDBJ databases">
        <title>Draft Genome Sequences of Seven Type Strains of the Genus Streptomyces.</title>
        <authorList>
            <person name="Aziz S."/>
            <person name="Coretto E."/>
            <person name="Chronakova A."/>
            <person name="Sproer C."/>
            <person name="Huber K."/>
            <person name="Nouioui I."/>
            <person name="Gross H."/>
        </authorList>
    </citation>
    <scope>NUCLEOTIDE SEQUENCE</scope>
    <source>
        <strain evidence="1">DSM 103493</strain>
    </source>
</reference>
<accession>A0A9X1PSW3</accession>
<evidence type="ECO:0000313" key="2">
    <source>
        <dbReference type="Proteomes" id="UP001139384"/>
    </source>
</evidence>
<proteinExistence type="predicted"/>